<dbReference type="PANTHER" id="PTHR20898:SF0">
    <property type="entry name" value="DAEDALUS ON 3-RELATED"/>
    <property type="match status" value="1"/>
</dbReference>
<feature type="transmembrane region" description="Helical" evidence="1">
    <location>
        <begin position="6"/>
        <end position="25"/>
    </location>
</feature>
<evidence type="ECO:0000313" key="2">
    <source>
        <dbReference type="Proteomes" id="UP001652621"/>
    </source>
</evidence>
<dbReference type="KEGG" id="mde:101897762"/>
<dbReference type="GeneID" id="101897762"/>
<dbReference type="OrthoDB" id="8022954at2759"/>
<name>A0A9J7IHS8_MUSDO</name>
<protein>
    <submittedName>
        <fullName evidence="3">Uncharacterized protein LOC101897762</fullName>
    </submittedName>
</protein>
<keyword evidence="1" id="KW-0812">Transmembrane</keyword>
<accession>A0A9J7IHS8</accession>
<sequence length="182" mass="21145">MTLLKLWQFLAFGILAANFAMFYLFKAAFRLTNLRCTSKNESLGIFKICSLKAVKRDVVEINVDFELRRKPVKEADFLLRFKKRGELGRKALYNYNIDFCEFLGSNRRKPLANLFYNIFELQTCSNLNHTCPYNHNILIKGCRINSGLLQALPIPSGEYSIWTSWIIFGRPTAEVEVLLKFE</sequence>
<gene>
    <name evidence="3" type="primary">LOC101897762</name>
</gene>
<dbReference type="RefSeq" id="XP_019893500.2">
    <property type="nucleotide sequence ID" value="XM_020037941.2"/>
</dbReference>
<dbReference type="Proteomes" id="UP001652621">
    <property type="component" value="Unplaced"/>
</dbReference>
<organism evidence="2 3">
    <name type="scientific">Musca domestica</name>
    <name type="common">House fly</name>
    <dbReference type="NCBI Taxonomy" id="7370"/>
    <lineage>
        <taxon>Eukaryota</taxon>
        <taxon>Metazoa</taxon>
        <taxon>Ecdysozoa</taxon>
        <taxon>Arthropoda</taxon>
        <taxon>Hexapoda</taxon>
        <taxon>Insecta</taxon>
        <taxon>Pterygota</taxon>
        <taxon>Neoptera</taxon>
        <taxon>Endopterygota</taxon>
        <taxon>Diptera</taxon>
        <taxon>Brachycera</taxon>
        <taxon>Muscomorpha</taxon>
        <taxon>Muscoidea</taxon>
        <taxon>Muscidae</taxon>
        <taxon>Musca</taxon>
    </lineage>
</organism>
<dbReference type="SMART" id="SM00697">
    <property type="entry name" value="DM8"/>
    <property type="match status" value="1"/>
</dbReference>
<evidence type="ECO:0000256" key="1">
    <source>
        <dbReference type="SAM" id="Phobius"/>
    </source>
</evidence>
<reference evidence="3" key="1">
    <citation type="submission" date="2025-08" db="UniProtKB">
        <authorList>
            <consortium name="RefSeq"/>
        </authorList>
    </citation>
    <scope>IDENTIFICATION</scope>
    <source>
        <strain evidence="3">Aabys</strain>
        <tissue evidence="3">Whole body</tissue>
    </source>
</reference>
<proteinExistence type="predicted"/>
<dbReference type="InterPro" id="IPR010512">
    <property type="entry name" value="DUF1091"/>
</dbReference>
<dbReference type="AlphaFoldDB" id="A0A9J7IHS8"/>
<keyword evidence="1" id="KW-0472">Membrane</keyword>
<dbReference type="Pfam" id="PF06477">
    <property type="entry name" value="DUF1091"/>
    <property type="match status" value="1"/>
</dbReference>
<keyword evidence="2" id="KW-1185">Reference proteome</keyword>
<dbReference type="PANTHER" id="PTHR20898">
    <property type="entry name" value="DAEDALUS ON 3-RELATED-RELATED"/>
    <property type="match status" value="1"/>
</dbReference>
<keyword evidence="1" id="KW-1133">Transmembrane helix</keyword>
<evidence type="ECO:0000313" key="3">
    <source>
        <dbReference type="RefSeq" id="XP_019893500.2"/>
    </source>
</evidence>
<dbReference type="VEuPathDB" id="VectorBase:MDOMA2_019597"/>